<gene>
    <name evidence="1" type="ORF">B296_00016015</name>
</gene>
<name>A0A427AG03_ENSVE</name>
<dbReference type="EMBL" id="AMZH03002557">
    <property type="protein sequence ID" value="RRT75175.1"/>
    <property type="molecule type" value="Genomic_DNA"/>
</dbReference>
<comment type="caution">
    <text evidence="1">The sequence shown here is derived from an EMBL/GenBank/DDBJ whole genome shotgun (WGS) entry which is preliminary data.</text>
</comment>
<dbReference type="Proteomes" id="UP000287651">
    <property type="component" value="Unassembled WGS sequence"/>
</dbReference>
<organism evidence="1 2">
    <name type="scientific">Ensete ventricosum</name>
    <name type="common">Abyssinian banana</name>
    <name type="synonym">Musa ensete</name>
    <dbReference type="NCBI Taxonomy" id="4639"/>
    <lineage>
        <taxon>Eukaryota</taxon>
        <taxon>Viridiplantae</taxon>
        <taxon>Streptophyta</taxon>
        <taxon>Embryophyta</taxon>
        <taxon>Tracheophyta</taxon>
        <taxon>Spermatophyta</taxon>
        <taxon>Magnoliopsida</taxon>
        <taxon>Liliopsida</taxon>
        <taxon>Zingiberales</taxon>
        <taxon>Musaceae</taxon>
        <taxon>Ensete</taxon>
    </lineage>
</organism>
<proteinExistence type="predicted"/>
<dbReference type="AlphaFoldDB" id="A0A427AG03"/>
<evidence type="ECO:0000313" key="2">
    <source>
        <dbReference type="Proteomes" id="UP000287651"/>
    </source>
</evidence>
<reference evidence="1 2" key="1">
    <citation type="journal article" date="2014" name="Agronomy (Basel)">
        <title>A Draft Genome Sequence for Ensete ventricosum, the Drought-Tolerant Tree Against Hunger.</title>
        <authorList>
            <person name="Harrison J."/>
            <person name="Moore K.A."/>
            <person name="Paszkiewicz K."/>
            <person name="Jones T."/>
            <person name="Grant M."/>
            <person name="Ambacheew D."/>
            <person name="Muzemil S."/>
            <person name="Studholme D.J."/>
        </authorList>
    </citation>
    <scope>NUCLEOTIDE SEQUENCE [LARGE SCALE GENOMIC DNA]</scope>
</reference>
<sequence>MSLKSVIDHEVVANHDVFRFGLHGVKGDIVGSHPLQSRRDSVNRLLRSRPSSLFFALFRYFGSPASLFPI</sequence>
<accession>A0A427AG03</accession>
<protein>
    <submittedName>
        <fullName evidence="1">Uncharacterized protein</fullName>
    </submittedName>
</protein>
<evidence type="ECO:0000313" key="1">
    <source>
        <dbReference type="EMBL" id="RRT75175.1"/>
    </source>
</evidence>